<keyword evidence="3" id="KW-1185">Reference proteome</keyword>
<proteinExistence type="predicted"/>
<organism evidence="2 3">
    <name type="scientific">Acorus gramineus</name>
    <name type="common">Dwarf sweet flag</name>
    <dbReference type="NCBI Taxonomy" id="55184"/>
    <lineage>
        <taxon>Eukaryota</taxon>
        <taxon>Viridiplantae</taxon>
        <taxon>Streptophyta</taxon>
        <taxon>Embryophyta</taxon>
        <taxon>Tracheophyta</taxon>
        <taxon>Spermatophyta</taxon>
        <taxon>Magnoliopsida</taxon>
        <taxon>Liliopsida</taxon>
        <taxon>Acoraceae</taxon>
        <taxon>Acorus</taxon>
    </lineage>
</organism>
<protein>
    <submittedName>
        <fullName evidence="2">Vicilin-like antimicrobial peptides 2-1</fullName>
    </submittedName>
</protein>
<accession>A0AAV9ATT8</accession>
<dbReference type="InterPro" id="IPR011051">
    <property type="entry name" value="RmlC_Cupin_sf"/>
</dbReference>
<dbReference type="InterPro" id="IPR050253">
    <property type="entry name" value="Seed_Storage-Functional"/>
</dbReference>
<dbReference type="InterPro" id="IPR006045">
    <property type="entry name" value="Cupin_1"/>
</dbReference>
<comment type="caution">
    <text evidence="2">The sequence shown here is derived from an EMBL/GenBank/DDBJ whole genome shotgun (WGS) entry which is preliminary data.</text>
</comment>
<dbReference type="PANTHER" id="PTHR31189:SF13">
    <property type="entry name" value="CUPINCIN"/>
    <property type="match status" value="1"/>
</dbReference>
<dbReference type="PANTHER" id="PTHR31189">
    <property type="entry name" value="OS03G0336100 PROTEIN-RELATED"/>
    <property type="match status" value="1"/>
</dbReference>
<dbReference type="SUPFAM" id="SSF51182">
    <property type="entry name" value="RmlC-like cupins"/>
    <property type="match status" value="1"/>
</dbReference>
<evidence type="ECO:0000313" key="2">
    <source>
        <dbReference type="EMBL" id="KAK1267530.1"/>
    </source>
</evidence>
<dbReference type="Gene3D" id="2.60.120.10">
    <property type="entry name" value="Jelly Rolls"/>
    <property type="match status" value="1"/>
</dbReference>
<dbReference type="CDD" id="cd02244">
    <property type="entry name" value="cupin_7S_vicilin-like_N"/>
    <property type="match status" value="1"/>
</dbReference>
<dbReference type="Proteomes" id="UP001179952">
    <property type="component" value="Unassembled WGS sequence"/>
</dbReference>
<reference evidence="2" key="2">
    <citation type="submission" date="2023-06" db="EMBL/GenBank/DDBJ databases">
        <authorList>
            <person name="Ma L."/>
            <person name="Liu K.-W."/>
            <person name="Li Z."/>
            <person name="Hsiao Y.-Y."/>
            <person name="Qi Y."/>
            <person name="Fu T."/>
            <person name="Tang G."/>
            <person name="Zhang D."/>
            <person name="Sun W.-H."/>
            <person name="Liu D.-K."/>
            <person name="Li Y."/>
            <person name="Chen G.-Z."/>
            <person name="Liu X.-D."/>
            <person name="Liao X.-Y."/>
            <person name="Jiang Y.-T."/>
            <person name="Yu X."/>
            <person name="Hao Y."/>
            <person name="Huang J."/>
            <person name="Zhao X.-W."/>
            <person name="Ke S."/>
            <person name="Chen Y.-Y."/>
            <person name="Wu W.-L."/>
            <person name="Hsu J.-L."/>
            <person name="Lin Y.-F."/>
            <person name="Huang M.-D."/>
            <person name="Li C.-Y."/>
            <person name="Huang L."/>
            <person name="Wang Z.-W."/>
            <person name="Zhao X."/>
            <person name="Zhong W.-Y."/>
            <person name="Peng D.-H."/>
            <person name="Ahmad S."/>
            <person name="Lan S."/>
            <person name="Zhang J.-S."/>
            <person name="Tsai W.-C."/>
            <person name="Van De Peer Y."/>
            <person name="Liu Z.-J."/>
        </authorList>
    </citation>
    <scope>NUCLEOTIDE SEQUENCE</scope>
    <source>
        <strain evidence="2">SCP</strain>
        <tissue evidence="2">Leaves</tissue>
    </source>
</reference>
<dbReference type="InterPro" id="IPR014710">
    <property type="entry name" value="RmlC-like_jellyroll"/>
</dbReference>
<dbReference type="EMBL" id="JAUJYN010000007">
    <property type="protein sequence ID" value="KAK1267530.1"/>
    <property type="molecule type" value="Genomic_DNA"/>
</dbReference>
<name>A0AAV9ATT8_ACOGR</name>
<gene>
    <name evidence="2" type="ORF">QJS04_geneDACA019379</name>
</gene>
<feature type="domain" description="Cupin type-1" evidence="1">
    <location>
        <begin position="24"/>
        <end position="93"/>
    </location>
</feature>
<dbReference type="AlphaFoldDB" id="A0AAV9ATT8"/>
<dbReference type="Pfam" id="PF00190">
    <property type="entry name" value="Cupin_1"/>
    <property type="match status" value="1"/>
</dbReference>
<evidence type="ECO:0000259" key="1">
    <source>
        <dbReference type="Pfam" id="PF00190"/>
    </source>
</evidence>
<reference evidence="2" key="1">
    <citation type="journal article" date="2023" name="Nat. Commun.">
        <title>Diploid and tetraploid genomes of Acorus and the evolution of monocots.</title>
        <authorList>
            <person name="Ma L."/>
            <person name="Liu K.W."/>
            <person name="Li Z."/>
            <person name="Hsiao Y.Y."/>
            <person name="Qi Y."/>
            <person name="Fu T."/>
            <person name="Tang G.D."/>
            <person name="Zhang D."/>
            <person name="Sun W.H."/>
            <person name="Liu D.K."/>
            <person name="Li Y."/>
            <person name="Chen G.Z."/>
            <person name="Liu X.D."/>
            <person name="Liao X.Y."/>
            <person name="Jiang Y.T."/>
            <person name="Yu X."/>
            <person name="Hao Y."/>
            <person name="Huang J."/>
            <person name="Zhao X.W."/>
            <person name="Ke S."/>
            <person name="Chen Y.Y."/>
            <person name="Wu W.L."/>
            <person name="Hsu J.L."/>
            <person name="Lin Y.F."/>
            <person name="Huang M.D."/>
            <person name="Li C.Y."/>
            <person name="Huang L."/>
            <person name="Wang Z.W."/>
            <person name="Zhao X."/>
            <person name="Zhong W.Y."/>
            <person name="Peng D.H."/>
            <person name="Ahmad S."/>
            <person name="Lan S."/>
            <person name="Zhang J.S."/>
            <person name="Tsai W.C."/>
            <person name="Van de Peer Y."/>
            <person name="Liu Z.J."/>
        </authorList>
    </citation>
    <scope>NUCLEOTIDE SEQUENCE</scope>
    <source>
        <strain evidence="2">SCP</strain>
    </source>
</reference>
<sequence>MKVLKRFSKRSELLRGIDNYRLAVLEANPNAFVMPSHWDADFVLFVIRGRGTMTILHEEAREAHNIRRGDIVSVPSGVIVHLTNTDNHEKLYIATIIRQISTPGSYKV</sequence>
<evidence type="ECO:0000313" key="3">
    <source>
        <dbReference type="Proteomes" id="UP001179952"/>
    </source>
</evidence>